<dbReference type="Gene3D" id="2.60.120.620">
    <property type="entry name" value="q2cbj1_9rhob like domain"/>
    <property type="match status" value="1"/>
</dbReference>
<sequence>MYCAKNIKSFAGAAQIVTTFTLALVVGRASIVLAQVESSNRLSSDLFDLRPQSLPEYLRKQYEEDGFVVVPNLVSKQATSALLKDLEASDMFTPETNILRRTFSSVSKTYMTLSTTFQPFVAKQLVGSQELYHAFDALYIKTPGQEGGNWHRDHPVTRVVQDEDTMIAIWMTLTNTTGGPDGASMVMANGSHKWSLTEGCTGLDHIGGELVHQNWKGYEECMQRLGRVSVPLPPMEPGDAVLFHPELFHKTAASFAADQTRVALSLVAITEKARFRADQTIHACNVKPRALFALEELHIKGGDLLSTMTDAVFPKLDPSNALSGPRTTSRYVHNPEVKKKSLHHMLANVLLGCSAKRLLRIVPNSYEGKRERQGGSPKTFDS</sequence>
<dbReference type="InterPro" id="IPR008775">
    <property type="entry name" value="Phytyl_CoA_dOase-like"/>
</dbReference>
<dbReference type="Proteomes" id="UP001153069">
    <property type="component" value="Unassembled WGS sequence"/>
</dbReference>
<accession>A0A9N8E914</accession>
<evidence type="ECO:0000313" key="2">
    <source>
        <dbReference type="EMBL" id="CAB9514009.1"/>
    </source>
</evidence>
<dbReference type="OrthoDB" id="445007at2759"/>
<dbReference type="SUPFAM" id="SSF51197">
    <property type="entry name" value="Clavaminate synthase-like"/>
    <property type="match status" value="1"/>
</dbReference>
<dbReference type="PANTHER" id="PTHR20883:SF51">
    <property type="entry name" value="PHYTANOYL-COA HYDROXYLASE"/>
    <property type="match status" value="1"/>
</dbReference>
<dbReference type="AlphaFoldDB" id="A0A9N8E914"/>
<comment type="cofactor">
    <cofactor evidence="1">
        <name>Fe cation</name>
        <dbReference type="ChEBI" id="CHEBI:24875"/>
    </cofactor>
</comment>
<reference evidence="2" key="1">
    <citation type="submission" date="2020-06" db="EMBL/GenBank/DDBJ databases">
        <authorList>
            <consortium name="Plant Systems Biology data submission"/>
        </authorList>
    </citation>
    <scope>NUCLEOTIDE SEQUENCE</scope>
    <source>
        <strain evidence="2">D6</strain>
    </source>
</reference>
<proteinExistence type="predicted"/>
<keyword evidence="3" id="KW-1185">Reference proteome</keyword>
<organism evidence="2 3">
    <name type="scientific">Seminavis robusta</name>
    <dbReference type="NCBI Taxonomy" id="568900"/>
    <lineage>
        <taxon>Eukaryota</taxon>
        <taxon>Sar</taxon>
        <taxon>Stramenopiles</taxon>
        <taxon>Ochrophyta</taxon>
        <taxon>Bacillariophyta</taxon>
        <taxon>Bacillariophyceae</taxon>
        <taxon>Bacillariophycidae</taxon>
        <taxon>Naviculales</taxon>
        <taxon>Naviculaceae</taxon>
        <taxon>Seminavis</taxon>
    </lineage>
</organism>
<protein>
    <recommendedName>
        <fullName evidence="4">Phytanoyl-CoA dioxygenase</fullName>
    </recommendedName>
</protein>
<dbReference type="EMBL" id="CAICTM010000625">
    <property type="protein sequence ID" value="CAB9514009.1"/>
    <property type="molecule type" value="Genomic_DNA"/>
</dbReference>
<evidence type="ECO:0008006" key="4">
    <source>
        <dbReference type="Google" id="ProtNLM"/>
    </source>
</evidence>
<comment type="caution">
    <text evidence="2">The sequence shown here is derived from an EMBL/GenBank/DDBJ whole genome shotgun (WGS) entry which is preliminary data.</text>
</comment>
<dbReference type="PANTHER" id="PTHR20883">
    <property type="entry name" value="PHYTANOYL-COA DIOXYGENASE DOMAIN CONTAINING 1"/>
    <property type="match status" value="1"/>
</dbReference>
<evidence type="ECO:0000256" key="1">
    <source>
        <dbReference type="ARBA" id="ARBA00001962"/>
    </source>
</evidence>
<dbReference type="Pfam" id="PF05721">
    <property type="entry name" value="PhyH"/>
    <property type="match status" value="1"/>
</dbReference>
<gene>
    <name evidence="2" type="ORF">SEMRO_626_G177720.1</name>
</gene>
<name>A0A9N8E914_9STRA</name>
<evidence type="ECO:0000313" key="3">
    <source>
        <dbReference type="Proteomes" id="UP001153069"/>
    </source>
</evidence>